<evidence type="ECO:0000313" key="1">
    <source>
        <dbReference type="EMBL" id="VDM82019.1"/>
    </source>
</evidence>
<keyword evidence="2" id="KW-1185">Reference proteome</keyword>
<sequence length="94" mass="10794">MLCPLPKTSVNVARYPKFTEHLAWAVDYKREGARLQEYDEFWPVRWSRHFVYGAKEGAVASSLPGPDSSDELYDKWRPPPLLISLPVIGTVRFS</sequence>
<evidence type="ECO:0000313" key="2">
    <source>
        <dbReference type="Proteomes" id="UP000270094"/>
    </source>
</evidence>
<reference evidence="1 2" key="1">
    <citation type="submission" date="2018-11" db="EMBL/GenBank/DDBJ databases">
        <authorList>
            <consortium name="Pathogen Informatics"/>
        </authorList>
    </citation>
    <scope>NUCLEOTIDE SEQUENCE [LARGE SCALE GENOMIC DNA]</scope>
</reference>
<gene>
    <name evidence="1" type="ORF">SVUK_LOCUS17017</name>
</gene>
<dbReference type="OrthoDB" id="5917822at2759"/>
<dbReference type="Proteomes" id="UP000270094">
    <property type="component" value="Unassembled WGS sequence"/>
</dbReference>
<dbReference type="EMBL" id="UYYB01115635">
    <property type="protein sequence ID" value="VDM82019.1"/>
    <property type="molecule type" value="Genomic_DNA"/>
</dbReference>
<proteinExistence type="predicted"/>
<name>A0A3P7JPS0_STRVU</name>
<protein>
    <submittedName>
        <fullName evidence="1">Uncharacterized protein</fullName>
    </submittedName>
</protein>
<accession>A0A3P7JPS0</accession>
<dbReference type="AlphaFoldDB" id="A0A3P7JPS0"/>
<organism evidence="1 2">
    <name type="scientific">Strongylus vulgaris</name>
    <name type="common">Blood worm</name>
    <dbReference type="NCBI Taxonomy" id="40348"/>
    <lineage>
        <taxon>Eukaryota</taxon>
        <taxon>Metazoa</taxon>
        <taxon>Ecdysozoa</taxon>
        <taxon>Nematoda</taxon>
        <taxon>Chromadorea</taxon>
        <taxon>Rhabditida</taxon>
        <taxon>Rhabditina</taxon>
        <taxon>Rhabditomorpha</taxon>
        <taxon>Strongyloidea</taxon>
        <taxon>Strongylidae</taxon>
        <taxon>Strongylus</taxon>
    </lineage>
</organism>